<accession>A0ACD3YP67</accession>
<proteinExistence type="predicted"/>
<evidence type="ECO:0000313" key="2">
    <source>
        <dbReference type="Proteomes" id="UP000830768"/>
    </source>
</evidence>
<sequence length="454" mass="51146">MPPPLSPQKDRRDVIATAYLGEISLRRCDDFLSFNRKIFRSDILHDPAPSSDLITLTFHPTAQRPENPMSTEVQTDTARTAGSGNKGQPYQIQRLLNNDPENDTTVLGFVFQRSLANEKLSEREEVMDGPSSPNDSKSPRTMSKQLDLKLRCPIRAHADKCVGAGEEVGLPICRKDQTFKAIDKLNEHLSRVHSHKYLCLRCKKKYPLVSKIDLESLKEKHGSCQEKPWPEKKKQWAEWTLMSKEQYDGWAGTAWTTTANERRPPEDGQREKKAFWSWRKIYESLYPNTTDFPAASFAAEQNDPSQATLMDKEISLDTRPREKAQQARAANTGVPAKPPTGHAPLWFVNPLSADLRVGQQRCPEPEVGVSLLETSTGPGSMAYSSTSGTADNLMPPTPSFSSLINEPWDDWTLPSSDSDFYLGERVEDIIDGNPQDYFSREDQNFPEVGDEQES</sequence>
<dbReference type="Proteomes" id="UP000830768">
    <property type="component" value="Chromosome 1"/>
</dbReference>
<evidence type="ECO:0000313" key="1">
    <source>
        <dbReference type="EMBL" id="UPK89628.1"/>
    </source>
</evidence>
<organism evidence="1 2">
    <name type="scientific">Fusarium solani subsp. cucurbitae</name>
    <name type="common">Neocosmosporum cucurbitae</name>
    <dbReference type="NCBI Taxonomy" id="2747967"/>
    <lineage>
        <taxon>Eukaryota</taxon>
        <taxon>Fungi</taxon>
        <taxon>Dikarya</taxon>
        <taxon>Ascomycota</taxon>
        <taxon>Pezizomycotina</taxon>
        <taxon>Sordariomycetes</taxon>
        <taxon>Hypocreomycetidae</taxon>
        <taxon>Hypocreales</taxon>
        <taxon>Nectriaceae</taxon>
        <taxon>Fusarium</taxon>
        <taxon>Fusarium solani species complex</taxon>
    </lineage>
</organism>
<keyword evidence="2" id="KW-1185">Reference proteome</keyword>
<name>A0ACD3YP67_FUSSC</name>
<protein>
    <submittedName>
        <fullName evidence="1">Uncharacterized protein</fullName>
    </submittedName>
</protein>
<dbReference type="EMBL" id="CP090030">
    <property type="protein sequence ID" value="UPK89628.1"/>
    <property type="molecule type" value="Genomic_DNA"/>
</dbReference>
<reference evidence="1" key="1">
    <citation type="submission" date="2021-11" db="EMBL/GenBank/DDBJ databases">
        <title>Fusarium solani-melongenae Genome sequencing and assembly.</title>
        <authorList>
            <person name="Xie S."/>
            <person name="Huang L."/>
            <person name="Zhang X."/>
        </authorList>
    </citation>
    <scope>NUCLEOTIDE SEQUENCE</scope>
    <source>
        <strain evidence="1">CRI 24-3</strain>
    </source>
</reference>
<gene>
    <name evidence="1" type="ORF">LCI18_000563</name>
</gene>